<organism evidence="1 2">
    <name type="scientific">Paenibacillus peoriae</name>
    <dbReference type="NCBI Taxonomy" id="59893"/>
    <lineage>
        <taxon>Bacteria</taxon>
        <taxon>Bacillati</taxon>
        <taxon>Bacillota</taxon>
        <taxon>Bacilli</taxon>
        <taxon>Bacillales</taxon>
        <taxon>Paenibacillaceae</taxon>
        <taxon>Paenibacillus</taxon>
    </lineage>
</organism>
<dbReference type="EMBL" id="CP061173">
    <property type="protein sequence ID" value="QNR70446.1"/>
    <property type="molecule type" value="Genomic_DNA"/>
</dbReference>
<protein>
    <submittedName>
        <fullName evidence="1">Uncharacterized protein</fullName>
    </submittedName>
</protein>
<evidence type="ECO:0000313" key="2">
    <source>
        <dbReference type="Proteomes" id="UP000516384"/>
    </source>
</evidence>
<sequence length="70" mass="8180">MKCECGRYLTQQSRVVAKINRLDGSECLFCMAARLSVPYQDLLDQYQGIYDCRECTKKAKAEERRRRLGL</sequence>
<keyword evidence="1" id="KW-0614">Plasmid</keyword>
<proteinExistence type="predicted"/>
<reference evidence="1 2" key="1">
    <citation type="submission" date="2020-09" db="EMBL/GenBank/DDBJ databases">
        <title>Characterization of Paenibacillus peoriae strain ZF390 with broad-spectrum antimicrobial activity as a potential biocontrol agent.</title>
        <authorList>
            <person name="Li L."/>
            <person name="Zhao Y."/>
            <person name="Li B."/>
            <person name="Xie X."/>
        </authorList>
    </citation>
    <scope>NUCLEOTIDE SEQUENCE [LARGE SCALE GENOMIC DNA]</scope>
    <source>
        <strain evidence="1 2">ZF390</strain>
        <plasmid evidence="1 2">pPlas1</plasmid>
    </source>
</reference>
<gene>
    <name evidence="1" type="ORF">IAQ67_28430</name>
</gene>
<geneLocation type="plasmid" evidence="1 2">
    <name>pPlas1</name>
</geneLocation>
<dbReference type="RefSeq" id="WP_190299753.1">
    <property type="nucleotide sequence ID" value="NZ_CP061173.1"/>
</dbReference>
<dbReference type="AlphaFoldDB" id="A0A7H0YH88"/>
<evidence type="ECO:0000313" key="1">
    <source>
        <dbReference type="EMBL" id="QNR70446.1"/>
    </source>
</evidence>
<name>A0A7H0YH88_9BACL</name>
<accession>A0A7H0YH88</accession>
<dbReference type="Proteomes" id="UP000516384">
    <property type="component" value="Plasmid pPlas1"/>
</dbReference>